<proteinExistence type="predicted"/>
<keyword evidence="1" id="KW-1133">Transmembrane helix</keyword>
<accession>A0A0B7AKQ7</accession>
<evidence type="ECO:0000256" key="1">
    <source>
        <dbReference type="SAM" id="Phobius"/>
    </source>
</evidence>
<dbReference type="EMBL" id="HACG01033731">
    <property type="protein sequence ID" value="CEK80596.1"/>
    <property type="molecule type" value="Transcribed_RNA"/>
</dbReference>
<keyword evidence="1" id="KW-0812">Transmembrane</keyword>
<feature type="transmembrane region" description="Helical" evidence="1">
    <location>
        <begin position="12"/>
        <end position="33"/>
    </location>
</feature>
<keyword evidence="1" id="KW-0472">Membrane</keyword>
<protein>
    <submittedName>
        <fullName evidence="2">Uncharacterized protein</fullName>
    </submittedName>
</protein>
<reference evidence="2" key="1">
    <citation type="submission" date="2014-12" db="EMBL/GenBank/DDBJ databases">
        <title>Insight into the proteome of Arion vulgaris.</title>
        <authorList>
            <person name="Aradska J."/>
            <person name="Bulat T."/>
            <person name="Smidak R."/>
            <person name="Sarate P."/>
            <person name="Gangsoo J."/>
            <person name="Sialana F."/>
            <person name="Bilban M."/>
            <person name="Lubec G."/>
        </authorList>
    </citation>
    <scope>NUCLEOTIDE SEQUENCE</scope>
    <source>
        <tissue evidence="2">Skin</tissue>
    </source>
</reference>
<evidence type="ECO:0000313" key="2">
    <source>
        <dbReference type="EMBL" id="CEK80596.1"/>
    </source>
</evidence>
<organism evidence="2">
    <name type="scientific">Arion vulgaris</name>
    <dbReference type="NCBI Taxonomy" id="1028688"/>
    <lineage>
        <taxon>Eukaryota</taxon>
        <taxon>Metazoa</taxon>
        <taxon>Spiralia</taxon>
        <taxon>Lophotrochozoa</taxon>
        <taxon>Mollusca</taxon>
        <taxon>Gastropoda</taxon>
        <taxon>Heterobranchia</taxon>
        <taxon>Euthyneura</taxon>
        <taxon>Panpulmonata</taxon>
        <taxon>Eupulmonata</taxon>
        <taxon>Stylommatophora</taxon>
        <taxon>Helicina</taxon>
        <taxon>Arionoidea</taxon>
        <taxon>Arionidae</taxon>
        <taxon>Arion</taxon>
    </lineage>
</organism>
<name>A0A0B7AKQ7_9EUPU</name>
<gene>
    <name evidence="2" type="primary">ORF121731</name>
</gene>
<dbReference type="AlphaFoldDB" id="A0A0B7AKQ7"/>
<sequence>MMVFVLLGDLIVVYALSDVIMIVLVMSNVLFVLHRKQQQIQSEDAKKPLFILCPVYMK</sequence>